<protein>
    <submittedName>
        <fullName evidence="2">Uncharacterized protein</fullName>
    </submittedName>
</protein>
<evidence type="ECO:0000313" key="2">
    <source>
        <dbReference type="EMBL" id="MRW97737.1"/>
    </source>
</evidence>
<sequence>MPSTHSRRSLLTRVGATLVSGVGLAGCLREAPETESESTNTTHSETTEDQTTTPASQTEIPFAEVTDEDAEARALAAEEAYLDSRLQNASCLLSWGTTPSTASREATVVERSADGVVVDVTHPYWYSKEGEEADLVSEAFYLMNNTSVRRTSGDEVSPC</sequence>
<accession>A0A6A8GA08</accession>
<dbReference type="RefSeq" id="WP_151113303.1">
    <property type="nucleotide sequence ID" value="NZ_WKJQ01000001.1"/>
</dbReference>
<name>A0A6A8GA08_9EURY</name>
<dbReference type="OrthoDB" id="307566at2157"/>
<dbReference type="Proteomes" id="UP000443423">
    <property type="component" value="Unassembled WGS sequence"/>
</dbReference>
<dbReference type="EMBL" id="WKJQ01000001">
    <property type="protein sequence ID" value="MRW97737.1"/>
    <property type="molecule type" value="Genomic_DNA"/>
</dbReference>
<dbReference type="PROSITE" id="PS51257">
    <property type="entry name" value="PROKAR_LIPOPROTEIN"/>
    <property type="match status" value="1"/>
</dbReference>
<reference evidence="2 3" key="1">
    <citation type="submission" date="2019-11" db="EMBL/GenBank/DDBJ databases">
        <title>Whole genome sequence of Haloferax sp. MBLA0078.</title>
        <authorList>
            <person name="Seo M.-J."/>
            <person name="Cho E.-S."/>
        </authorList>
    </citation>
    <scope>NUCLEOTIDE SEQUENCE [LARGE SCALE GENOMIC DNA]</scope>
    <source>
        <strain evidence="2 3">MBLA0078</strain>
    </source>
</reference>
<organism evidence="2 3">
    <name type="scientific">Haloferax marinum</name>
    <dbReference type="NCBI Taxonomy" id="2666143"/>
    <lineage>
        <taxon>Archaea</taxon>
        <taxon>Methanobacteriati</taxon>
        <taxon>Methanobacteriota</taxon>
        <taxon>Stenosarchaea group</taxon>
        <taxon>Halobacteria</taxon>
        <taxon>Halobacteriales</taxon>
        <taxon>Haloferacaceae</taxon>
        <taxon>Haloferax</taxon>
    </lineage>
</organism>
<evidence type="ECO:0000313" key="3">
    <source>
        <dbReference type="Proteomes" id="UP000443423"/>
    </source>
</evidence>
<feature type="region of interest" description="Disordered" evidence="1">
    <location>
        <begin position="30"/>
        <end position="60"/>
    </location>
</feature>
<proteinExistence type="predicted"/>
<gene>
    <name evidence="2" type="ORF">GJR99_14300</name>
</gene>
<dbReference type="AlphaFoldDB" id="A0A6A8GA08"/>
<keyword evidence="3" id="KW-1185">Reference proteome</keyword>
<evidence type="ECO:0000256" key="1">
    <source>
        <dbReference type="SAM" id="MobiDB-lite"/>
    </source>
</evidence>
<comment type="caution">
    <text evidence="2">The sequence shown here is derived from an EMBL/GenBank/DDBJ whole genome shotgun (WGS) entry which is preliminary data.</text>
</comment>
<feature type="compositionally biased region" description="Low complexity" evidence="1">
    <location>
        <begin position="37"/>
        <end position="58"/>
    </location>
</feature>